<dbReference type="SUPFAM" id="SSF54593">
    <property type="entry name" value="Glyoxalase/Bleomycin resistance protein/Dihydroxybiphenyl dioxygenase"/>
    <property type="match status" value="1"/>
</dbReference>
<dbReference type="InterPro" id="IPR004360">
    <property type="entry name" value="Glyas_Fos-R_dOase_dom"/>
</dbReference>
<dbReference type="InterPro" id="IPR052537">
    <property type="entry name" value="Extradiol_RC_dioxygenase"/>
</dbReference>
<dbReference type="PANTHER" id="PTHR36110">
    <property type="entry name" value="RING-CLEAVING DIOXYGENASE MHQE-RELATED"/>
    <property type="match status" value="1"/>
</dbReference>
<proteinExistence type="predicted"/>
<keyword evidence="2" id="KW-0560">Oxidoreductase</keyword>
<name>A0A6L7A9S4_LEULA</name>
<comment type="caution">
    <text evidence="2">The sequence shown here is derived from an EMBL/GenBank/DDBJ whole genome shotgun (WGS) entry which is preliminary data.</text>
</comment>
<dbReference type="GO" id="GO:0051213">
    <property type="term" value="F:dioxygenase activity"/>
    <property type="evidence" value="ECO:0007669"/>
    <property type="project" value="UniProtKB-KW"/>
</dbReference>
<dbReference type="InterPro" id="IPR029068">
    <property type="entry name" value="Glyas_Bleomycin-R_OHBP_Dase"/>
</dbReference>
<evidence type="ECO:0000313" key="2">
    <source>
        <dbReference type="EMBL" id="MWN20798.1"/>
    </source>
</evidence>
<dbReference type="AlphaFoldDB" id="A0A6L7A9S4"/>
<sequence length="324" mass="36389">MGTTIRGIHHVTAITSSAPKIWDFFTNQLGLHLIKKTVNQDDVHTYHLYFSDDQGEAGSILTFFDFAGLQKATFGTNEISRTTFRVPTLASFDYWRARFTQFGIRYDDQTVTLFGATYLNFYDFDGQRYALIADETNPRQNPVTKAHQPWQQATVAPEHAIVGLGPAFVTVDDDQAMTIVLTKIMTAQKIATSGNNTLYEFDNGGYGAQVITQLSRIIPSGTQGYGSVHHLAFTVDDDAALKYWIDRLQQLGMHDSGLVDRFYFKSEYFRPMPGILFELATNGPGFLIDETYETAGIHLELPPFLESQRADIEAHLVNFNSPKS</sequence>
<dbReference type="Proteomes" id="UP000478636">
    <property type="component" value="Unassembled WGS sequence"/>
</dbReference>
<dbReference type="PROSITE" id="PS51819">
    <property type="entry name" value="VOC"/>
    <property type="match status" value="2"/>
</dbReference>
<accession>A0A6L7A9S4</accession>
<gene>
    <name evidence="2" type="ORF">GQS40_03805</name>
</gene>
<protein>
    <submittedName>
        <fullName evidence="2">Ring-cleaving dioxygenase</fullName>
    </submittedName>
</protein>
<dbReference type="PANTHER" id="PTHR36110:SF3">
    <property type="entry name" value="VOC DOMAIN-CONTAINING PROTEIN"/>
    <property type="match status" value="1"/>
</dbReference>
<reference evidence="2 3" key="1">
    <citation type="submission" date="2019-12" db="EMBL/GenBank/DDBJ databases">
        <title>Complete genome sequence of Leuconostoc lactis strain AVN1 provides insights into metabolic potential.</title>
        <authorList>
            <person name="Besrour N."/>
            <person name="Najjari A."/>
            <person name="Fhoula I."/>
            <person name="Jaballah S."/>
            <person name="Klibi N."/>
            <person name="Ouzari H.I."/>
        </authorList>
    </citation>
    <scope>NUCLEOTIDE SEQUENCE [LARGE SCALE GENOMIC DNA]</scope>
    <source>
        <strain evidence="2 3">AVN1</strain>
    </source>
</reference>
<organism evidence="2 3">
    <name type="scientific">Leuconostoc lactis</name>
    <dbReference type="NCBI Taxonomy" id="1246"/>
    <lineage>
        <taxon>Bacteria</taxon>
        <taxon>Bacillati</taxon>
        <taxon>Bacillota</taxon>
        <taxon>Bacilli</taxon>
        <taxon>Lactobacillales</taxon>
        <taxon>Lactobacillaceae</taxon>
        <taxon>Leuconostoc</taxon>
    </lineage>
</organism>
<dbReference type="Gene3D" id="3.10.180.10">
    <property type="entry name" value="2,3-Dihydroxybiphenyl 1,2-Dioxygenase, domain 1"/>
    <property type="match status" value="2"/>
</dbReference>
<dbReference type="CDD" id="cd08347">
    <property type="entry name" value="PcpA_C_like"/>
    <property type="match status" value="1"/>
</dbReference>
<dbReference type="RefSeq" id="WP_029509093.1">
    <property type="nucleotide sequence ID" value="NZ_CALTUT010000001.1"/>
</dbReference>
<evidence type="ECO:0000313" key="3">
    <source>
        <dbReference type="Proteomes" id="UP000478636"/>
    </source>
</evidence>
<feature type="domain" description="VOC" evidence="1">
    <location>
        <begin position="163"/>
        <end position="282"/>
    </location>
</feature>
<dbReference type="EMBL" id="WSZI01000013">
    <property type="protein sequence ID" value="MWN20798.1"/>
    <property type="molecule type" value="Genomic_DNA"/>
</dbReference>
<keyword evidence="2" id="KW-0223">Dioxygenase</keyword>
<feature type="domain" description="VOC" evidence="1">
    <location>
        <begin position="7"/>
        <end position="134"/>
    </location>
</feature>
<dbReference type="InterPro" id="IPR037523">
    <property type="entry name" value="VOC_core"/>
</dbReference>
<evidence type="ECO:0000259" key="1">
    <source>
        <dbReference type="PROSITE" id="PS51819"/>
    </source>
</evidence>
<dbReference type="Pfam" id="PF00903">
    <property type="entry name" value="Glyoxalase"/>
    <property type="match status" value="1"/>
</dbReference>